<dbReference type="Pfam" id="PF01494">
    <property type="entry name" value="FAD_binding_3"/>
    <property type="match status" value="1"/>
</dbReference>
<organism evidence="2 3">
    <name type="scientific">Phycicoccus duodecadis</name>
    <dbReference type="NCBI Taxonomy" id="173053"/>
    <lineage>
        <taxon>Bacteria</taxon>
        <taxon>Bacillati</taxon>
        <taxon>Actinomycetota</taxon>
        <taxon>Actinomycetes</taxon>
        <taxon>Micrococcales</taxon>
        <taxon>Intrasporangiaceae</taxon>
        <taxon>Phycicoccus</taxon>
    </lineage>
</organism>
<accession>A0A2N3YHT5</accession>
<dbReference type="PANTHER" id="PTHR42685:SF22">
    <property type="entry name" value="CONDITIONED MEDIUM FACTOR RECEPTOR 1"/>
    <property type="match status" value="1"/>
</dbReference>
<dbReference type="OrthoDB" id="9795712at2"/>
<dbReference type="NCBIfam" id="TIGR02032">
    <property type="entry name" value="GG-red-SF"/>
    <property type="match status" value="1"/>
</dbReference>
<dbReference type="EMBL" id="PJNE01000001">
    <property type="protein sequence ID" value="PKW26422.1"/>
    <property type="molecule type" value="Genomic_DNA"/>
</dbReference>
<reference evidence="2 3" key="1">
    <citation type="submission" date="2017-12" db="EMBL/GenBank/DDBJ databases">
        <title>Sequencing the genomes of 1000 Actinobacteria strains.</title>
        <authorList>
            <person name="Klenk H.-P."/>
        </authorList>
    </citation>
    <scope>NUCLEOTIDE SEQUENCE [LARGE SCALE GENOMIC DNA]</scope>
    <source>
        <strain evidence="2 3">DSM 12806</strain>
    </source>
</reference>
<dbReference type="Gene3D" id="3.50.50.60">
    <property type="entry name" value="FAD/NAD(P)-binding domain"/>
    <property type="match status" value="1"/>
</dbReference>
<dbReference type="InterPro" id="IPR050407">
    <property type="entry name" value="Geranylgeranyl_reductase"/>
</dbReference>
<evidence type="ECO:0000259" key="1">
    <source>
        <dbReference type="Pfam" id="PF01494"/>
    </source>
</evidence>
<comment type="caution">
    <text evidence="2">The sequence shown here is derived from an EMBL/GenBank/DDBJ whole genome shotgun (WGS) entry which is preliminary data.</text>
</comment>
<dbReference type="Proteomes" id="UP000233781">
    <property type="component" value="Unassembled WGS sequence"/>
</dbReference>
<evidence type="ECO:0000313" key="2">
    <source>
        <dbReference type="EMBL" id="PKW26422.1"/>
    </source>
</evidence>
<proteinExistence type="predicted"/>
<dbReference type="GO" id="GO:0016628">
    <property type="term" value="F:oxidoreductase activity, acting on the CH-CH group of donors, NAD or NADP as acceptor"/>
    <property type="evidence" value="ECO:0007669"/>
    <property type="project" value="InterPro"/>
</dbReference>
<dbReference type="PRINTS" id="PR00420">
    <property type="entry name" value="RNGMNOXGNASE"/>
</dbReference>
<dbReference type="InterPro" id="IPR011777">
    <property type="entry name" value="Geranylgeranyl_Rdtase_fam"/>
</dbReference>
<feature type="domain" description="FAD-binding" evidence="1">
    <location>
        <begin position="7"/>
        <end position="177"/>
    </location>
</feature>
<name>A0A2N3YHT5_9MICO</name>
<dbReference type="RefSeq" id="WP_101394989.1">
    <property type="nucleotide sequence ID" value="NZ_PJNE01000001.1"/>
</dbReference>
<dbReference type="InterPro" id="IPR002938">
    <property type="entry name" value="FAD-bd"/>
</dbReference>
<protein>
    <submittedName>
        <fullName evidence="2">Geranylgeranyl reductase family protein</fullName>
    </submittedName>
</protein>
<dbReference type="AlphaFoldDB" id="A0A2N3YHT5"/>
<dbReference type="PANTHER" id="PTHR42685">
    <property type="entry name" value="GERANYLGERANYL DIPHOSPHATE REDUCTASE"/>
    <property type="match status" value="1"/>
</dbReference>
<dbReference type="InterPro" id="IPR036188">
    <property type="entry name" value="FAD/NAD-bd_sf"/>
</dbReference>
<keyword evidence="3" id="KW-1185">Reference proteome</keyword>
<dbReference type="SUPFAM" id="SSF51905">
    <property type="entry name" value="FAD/NAD(P)-binding domain"/>
    <property type="match status" value="1"/>
</dbReference>
<sequence length="410" mass="43856">MPATPTRTDVLVVGAGPAGASAAAWAARSGRDVVLADAAVFPRDKTCGDGLTPRAVEELDRLGLGDWVRGHTVNQGLRAHGFGQTLHLRWPGGTLPDHGSAVPRTELDARIRQVALESGATGVEGAKAVDARVEGGRVRAVTFRRGEETFDIECERLVVADGVRSGLGKVLGREWHQDTVYAVAGRCYVDSDRSDDPWISSHLELRGESGEALPGYGWIFPLGGGQVNVGVGTLATTKRPASVAIKPLMKHYTDERRAEFGLSGEQRMPTSALLPMGGAVSGVAGANWALVGDAAACVNPLNGEGIDYGLETGRLLAAHLDDDLLTAWPALLREEYGDAFSVARRLAAIFTVPKTLAALGPVGMRSDWLMTLALRWMGNLVTDEDRDRSARIWRWAGRRSINLDARPPFT</sequence>
<gene>
    <name evidence="2" type="ORF">ATL31_1233</name>
</gene>
<dbReference type="GO" id="GO:0071949">
    <property type="term" value="F:FAD binding"/>
    <property type="evidence" value="ECO:0007669"/>
    <property type="project" value="InterPro"/>
</dbReference>
<evidence type="ECO:0000313" key="3">
    <source>
        <dbReference type="Proteomes" id="UP000233781"/>
    </source>
</evidence>